<dbReference type="SUPFAM" id="SSF52402">
    <property type="entry name" value="Adenine nucleotide alpha hydrolases-like"/>
    <property type="match status" value="1"/>
</dbReference>
<dbReference type="OrthoDB" id="2985334at2"/>
<sequence>MYVALAWFSDRRLPDGAIRAARERFDAAVSAVATDTYVRHEFGGEDWGITFLTSAKVGGYRWPLVAAEGPVTALSLGLPVGVQTTGPVALARDLLGGADIHRDVLPPFGLIALDGDQRVVIQQDWLGMCRLFTGTADGITAFCSRPSLLTTFLYGRTEPDLEGWRSYAVSGFFGADLSPVRGARLMQPGQRITSRRRADGGWDLATETRYNVDDLVVSGFAGQGRPVEESLDLAAQAFTDIATSVGNLYDGPISLGLSGGKDSRLIAASLLATGHLPKFHTNDDTVVEGETAVRLMQILRDERGLTPEHRLAKTGAPANVLTTGLFERTERLQRRYDFQFPSSYTIRPAVETHLPHALGAVNFSGVGGELATGYWYPTVEGKTPEEEVLGRLTSAVPRNGVAPEVIDIERERVAALFDRARGLGLRDLHLVDYLYLIERVRRWYSSAYVIGSITPFLSPGFVAATFGVTAEQKRDYLLHTSLIGRFIPEWSEVPFVTAFHGTTTATRIWDGDGVKAISDLLETAQGPIAQLIKRDVVEKTLTTAVRTDKSSELILRHFTYLAVASTLLEPETVEPATGETYARVTAPPRAPAPKTRPADRSRLRRLKTTWLWRAARRVLKPALQKVRS</sequence>
<gene>
    <name evidence="1" type="ORF">SAMN06264365_12864</name>
</gene>
<name>A0A239IEH0_9ACTN</name>
<dbReference type="Proteomes" id="UP000198415">
    <property type="component" value="Unassembled WGS sequence"/>
</dbReference>
<evidence type="ECO:0000313" key="1">
    <source>
        <dbReference type="EMBL" id="SNS91648.1"/>
    </source>
</evidence>
<evidence type="ECO:0000313" key="2">
    <source>
        <dbReference type="Proteomes" id="UP000198415"/>
    </source>
</evidence>
<protein>
    <submittedName>
        <fullName evidence="1">Asparagine synthase (Glutamine-hydrolysing)</fullName>
    </submittedName>
</protein>
<dbReference type="EMBL" id="FZNR01000028">
    <property type="protein sequence ID" value="SNS91648.1"/>
    <property type="molecule type" value="Genomic_DNA"/>
</dbReference>
<dbReference type="AlphaFoldDB" id="A0A239IEH0"/>
<accession>A0A239IEH0</accession>
<reference evidence="1 2" key="1">
    <citation type="submission" date="2017-06" db="EMBL/GenBank/DDBJ databases">
        <authorList>
            <person name="Kim H.J."/>
            <person name="Triplett B.A."/>
        </authorList>
    </citation>
    <scope>NUCLEOTIDE SEQUENCE [LARGE SCALE GENOMIC DNA]</scope>
    <source>
        <strain evidence="1 2">DSM 43151</strain>
    </source>
</reference>
<proteinExistence type="predicted"/>
<organism evidence="1 2">
    <name type="scientific">Actinoplanes regularis</name>
    <dbReference type="NCBI Taxonomy" id="52697"/>
    <lineage>
        <taxon>Bacteria</taxon>
        <taxon>Bacillati</taxon>
        <taxon>Actinomycetota</taxon>
        <taxon>Actinomycetes</taxon>
        <taxon>Micromonosporales</taxon>
        <taxon>Micromonosporaceae</taxon>
        <taxon>Actinoplanes</taxon>
    </lineage>
</organism>
<keyword evidence="2" id="KW-1185">Reference proteome</keyword>
<dbReference type="RefSeq" id="WP_089298521.1">
    <property type="nucleotide sequence ID" value="NZ_BOMU01000099.1"/>
</dbReference>